<dbReference type="InterPro" id="IPR004014">
    <property type="entry name" value="ATPase_P-typ_cation-transptr_N"/>
</dbReference>
<evidence type="ECO:0000256" key="12">
    <source>
        <dbReference type="ARBA" id="ARBA00049360"/>
    </source>
</evidence>
<feature type="transmembrane region" description="Helical" evidence="13">
    <location>
        <begin position="1021"/>
        <end position="1040"/>
    </location>
</feature>
<feature type="transmembrane region" description="Helical" evidence="13">
    <location>
        <begin position="1061"/>
        <end position="1083"/>
    </location>
</feature>
<dbReference type="Gene3D" id="3.40.50.1000">
    <property type="entry name" value="HAD superfamily/HAD-like"/>
    <property type="match status" value="1"/>
</dbReference>
<dbReference type="InterPro" id="IPR018303">
    <property type="entry name" value="ATPase_P-typ_P_site"/>
</dbReference>
<dbReference type="Pfam" id="PF13246">
    <property type="entry name" value="Cation_ATPase"/>
    <property type="match status" value="1"/>
</dbReference>
<dbReference type="SFLD" id="SFLDF00027">
    <property type="entry name" value="p-type_atpase"/>
    <property type="match status" value="1"/>
</dbReference>
<keyword evidence="10 13" id="KW-1133">Transmembrane helix</keyword>
<evidence type="ECO:0000256" key="3">
    <source>
        <dbReference type="ARBA" id="ARBA00022553"/>
    </source>
</evidence>
<dbReference type="InterPro" id="IPR006544">
    <property type="entry name" value="P-type_TPase_V"/>
</dbReference>
<evidence type="ECO:0000256" key="2">
    <source>
        <dbReference type="ARBA" id="ARBA00006000"/>
    </source>
</evidence>
<keyword evidence="8 13" id="KW-0460">Magnesium</keyword>
<evidence type="ECO:0000256" key="1">
    <source>
        <dbReference type="ARBA" id="ARBA00004141"/>
    </source>
</evidence>
<proteinExistence type="inferred from homology"/>
<feature type="transmembrane region" description="Helical" evidence="13">
    <location>
        <begin position="289"/>
        <end position="309"/>
    </location>
</feature>
<keyword evidence="11 13" id="KW-0472">Membrane</keyword>
<keyword evidence="7 13" id="KW-0067">ATP-binding</keyword>
<dbReference type="EC" id="7.2.2.-" evidence="13"/>
<dbReference type="Pfam" id="PF12409">
    <property type="entry name" value="P5-ATPase"/>
    <property type="match status" value="1"/>
</dbReference>
<comment type="catalytic activity">
    <reaction evidence="12 13">
        <text>ATP + H2O = ADP + phosphate + H(+)</text>
        <dbReference type="Rhea" id="RHEA:13065"/>
        <dbReference type="ChEBI" id="CHEBI:15377"/>
        <dbReference type="ChEBI" id="CHEBI:15378"/>
        <dbReference type="ChEBI" id="CHEBI:30616"/>
        <dbReference type="ChEBI" id="CHEBI:43474"/>
        <dbReference type="ChEBI" id="CHEBI:456216"/>
    </reaction>
</comment>
<dbReference type="InterPro" id="IPR001757">
    <property type="entry name" value="P_typ_ATPase"/>
</dbReference>
<dbReference type="Gene3D" id="3.40.1110.10">
    <property type="entry name" value="Calcium-transporting ATPase, cytoplasmic domain N"/>
    <property type="match status" value="1"/>
</dbReference>
<dbReference type="PRINTS" id="PR00119">
    <property type="entry name" value="CATATPASE"/>
</dbReference>
<evidence type="ECO:0000259" key="14">
    <source>
        <dbReference type="Pfam" id="PF00122"/>
    </source>
</evidence>
<dbReference type="InterPro" id="IPR023299">
    <property type="entry name" value="ATPase_P-typ_cyto_dom_N"/>
</dbReference>
<feature type="domain" description="P5B-type ATPase N-terminal" evidence="16">
    <location>
        <begin position="71"/>
        <end position="209"/>
    </location>
</feature>
<evidence type="ECO:0000256" key="13">
    <source>
        <dbReference type="RuleBase" id="RU362082"/>
    </source>
</evidence>
<dbReference type="GO" id="GO:0016020">
    <property type="term" value="C:membrane"/>
    <property type="evidence" value="ECO:0007669"/>
    <property type="project" value="UniProtKB-SubCell"/>
</dbReference>
<dbReference type="PANTHER" id="PTHR45630">
    <property type="entry name" value="CATION-TRANSPORTING ATPASE-RELATED"/>
    <property type="match status" value="1"/>
</dbReference>
<evidence type="ECO:0000256" key="7">
    <source>
        <dbReference type="ARBA" id="ARBA00022840"/>
    </source>
</evidence>
<dbReference type="GO" id="GO:0019829">
    <property type="term" value="F:ATPase-coupled monoatomic cation transmembrane transporter activity"/>
    <property type="evidence" value="ECO:0007669"/>
    <property type="project" value="UniProtKB-UniRule"/>
</dbReference>
<dbReference type="GO" id="GO:0005524">
    <property type="term" value="F:ATP binding"/>
    <property type="evidence" value="ECO:0007669"/>
    <property type="project" value="UniProtKB-UniRule"/>
</dbReference>
<protein>
    <recommendedName>
        <fullName evidence="13">Cation-transporting ATPase</fullName>
        <ecNumber evidence="13">7.2.2.-</ecNumber>
    </recommendedName>
</protein>
<dbReference type="SUPFAM" id="SSF81653">
    <property type="entry name" value="Calcium ATPase, transduction domain A"/>
    <property type="match status" value="1"/>
</dbReference>
<evidence type="ECO:0000313" key="17">
    <source>
        <dbReference type="EMBL" id="JAV04676.1"/>
    </source>
</evidence>
<feature type="domain" description="Cation-transporting P-type ATPase N-terminal" evidence="15">
    <location>
        <begin position="233"/>
        <end position="284"/>
    </location>
</feature>
<reference evidence="17" key="1">
    <citation type="submission" date="2016-12" db="EMBL/GenBank/DDBJ databases">
        <title>An insight into the sialome and mialome of the sand fly, Nyssomyia neivai.</title>
        <authorList>
            <person name="Sebastian V."/>
            <person name="Goulart T.M."/>
            <person name="Oliveira W."/>
            <person name="Calvo E."/>
            <person name="Oliveira L.F."/>
            <person name="Pinto M.C."/>
            <person name="Rosselino A.M."/>
            <person name="Ribeiro J.M."/>
        </authorList>
    </citation>
    <scope>NUCLEOTIDE SEQUENCE</scope>
</reference>
<feature type="transmembrane region" description="Helical" evidence="13">
    <location>
        <begin position="256"/>
        <end position="277"/>
    </location>
</feature>
<dbReference type="FunFam" id="1.20.1110.10:FF:000034">
    <property type="entry name" value="Cation-transporting ATPase"/>
    <property type="match status" value="1"/>
</dbReference>
<evidence type="ECO:0000256" key="4">
    <source>
        <dbReference type="ARBA" id="ARBA00022692"/>
    </source>
</evidence>
<evidence type="ECO:0000256" key="5">
    <source>
        <dbReference type="ARBA" id="ARBA00022723"/>
    </source>
</evidence>
<dbReference type="FunFam" id="3.40.1110.10:FF:000026">
    <property type="entry name" value="Cation-transporting ATPase"/>
    <property type="match status" value="1"/>
</dbReference>
<feature type="domain" description="P-type ATPase A" evidence="14">
    <location>
        <begin position="331"/>
        <end position="444"/>
    </location>
</feature>
<dbReference type="InterPro" id="IPR036412">
    <property type="entry name" value="HAD-like_sf"/>
</dbReference>
<dbReference type="NCBIfam" id="TIGR01494">
    <property type="entry name" value="ATPase_P-type"/>
    <property type="match status" value="3"/>
</dbReference>
<feature type="transmembrane region" description="Helical" evidence="13">
    <location>
        <begin position="1141"/>
        <end position="1162"/>
    </location>
</feature>
<dbReference type="Gene3D" id="1.20.1110.10">
    <property type="entry name" value="Calcium-transporting ATPase, transmembrane domain"/>
    <property type="match status" value="1"/>
</dbReference>
<organism evidence="17">
    <name type="scientific">Nyssomyia neivai</name>
    <dbReference type="NCBI Taxonomy" id="330878"/>
    <lineage>
        <taxon>Eukaryota</taxon>
        <taxon>Metazoa</taxon>
        <taxon>Ecdysozoa</taxon>
        <taxon>Arthropoda</taxon>
        <taxon>Hexapoda</taxon>
        <taxon>Insecta</taxon>
        <taxon>Pterygota</taxon>
        <taxon>Neoptera</taxon>
        <taxon>Endopterygota</taxon>
        <taxon>Diptera</taxon>
        <taxon>Nematocera</taxon>
        <taxon>Psychodoidea</taxon>
        <taxon>Psychodidae</taxon>
        <taxon>Nyssomyia</taxon>
    </lineage>
</organism>
<dbReference type="SUPFAM" id="SSF56784">
    <property type="entry name" value="HAD-like"/>
    <property type="match status" value="1"/>
</dbReference>
<dbReference type="Pfam" id="PF00690">
    <property type="entry name" value="Cation_ATPase_N"/>
    <property type="match status" value="1"/>
</dbReference>
<dbReference type="EMBL" id="GFDF01009408">
    <property type="protein sequence ID" value="JAV04676.1"/>
    <property type="molecule type" value="Transcribed_RNA"/>
</dbReference>
<evidence type="ECO:0000259" key="16">
    <source>
        <dbReference type="Pfam" id="PF12409"/>
    </source>
</evidence>
<feature type="transmembrane region" description="Helical" evidence="13">
    <location>
        <begin position="462"/>
        <end position="479"/>
    </location>
</feature>
<keyword evidence="6 13" id="KW-0547">Nucleotide-binding</keyword>
<dbReference type="Gene3D" id="2.70.150.10">
    <property type="entry name" value="Calcium-transporting ATPase, cytoplasmic transduction domain A"/>
    <property type="match status" value="1"/>
</dbReference>
<dbReference type="SFLD" id="SFLDS00003">
    <property type="entry name" value="Haloacid_Dehalogenase"/>
    <property type="match status" value="1"/>
</dbReference>
<dbReference type="InterPro" id="IPR023214">
    <property type="entry name" value="HAD_sf"/>
</dbReference>
<sequence length="1307" mass="145513">MEGPQVPQRPLLGRLRALMRPERMPQEGVRENNCHPRDGAIEQVAQLLKGTRDDPMDDGGPHIGILNAGTEEEMTIIGYKSCPIRTTIYWFAVFLTVGILRLVTHWWQHWLLIATHRCCSLEIAQKVLVRELYQEKHVIHFVCEVVTLSADSIDEIRRYPRKWRRYILPRDIEDSQMTPIELAVPTGGGGFAPVDSVRLFRCKQLRYIWRPSCNAFVRLTGLDDGVCSVALHRHKGLSTDEQKRRRMVFGSNEIDIPVKGIITLLFLEVLNPFYVFQIFSVCLWFSYNYIWYAIVIVAMSVFGITMSVIQTRRNQDALMGTVGSTDWICVCREDGTMEKIETRLLVPGDILEIPTSGCHMQCDAVLLSGNAILDESSLTGESVPVTKTPLPCRREIILCTKEHARHMLFTGTKVIQTRYIGSEKVLALVINTGNSTVKGGLIRSILYPPPVDYKFERDSYQFIKLLGLVATIGFLYTLISKIIRGVSATKIAIESLDIITIAVPPALPAAMTVGRMNAQQRLKQKSIYCISPRSINVSGSIDCVCFDKTGTLTEEGLDMWGVVPADAQCLRAPIRDVAHLPLGHLLSGMVTCHSITIMQGEMKGDPLDLKMFEATGWILEEANVDDHSKYDLLFPTVVRPPDATDGAAIGIVRSFPFTSTLQRMSVITRGLTDTHFTVYCKGSPEMINTLCQADSIPKDFHTKLDIYAQQGYRIIAVAYKPLDKKVSYARLQRLSRESVEQDLMFLGFVILENRLKSDTTTVISSLMRANIRTVMVTGDNILTAISVAKDCGMIPKHQSVITVNVKSTRDTHELYYNLTNSSLPSANQILNNVGHDSIDSLYTADTCTTTHTTLTVHEMECGRSEEYDDASMLPPDLPSNNYRFAMTGRTWGIVRQYYPDLLQRFTTRGVVFARMSPDQKQALVAELQGLGYYVAMCGDGANDCGALKTAHTGISLSEAESSVASPFTSRLPTIACVLDVIREGRAALVTSFGIFKYMAAYSLVQFTSVLILYSIDSNLTDLQYLYIDLFIISIFAFFFGKTDAYNGDLVKQPPQNSLISISPLTSIVLHLIISIGFQVFAWYHVQAQPWFVPFNATAHANEFDHGCWENYTIFGISCFQYIILAFVFSKGAPYRRSIVTNYGFLIAMVANTAFTLLLLIYPPAGIASILELIVPPDINFRLTLVACGVLHWILAIAVETFIIEVVVLKKLRHKFRKPSPRREYIQVEQFLRQNPAWPPLTVLVPFGGASGSPSDAQTVSAPTSPTSYAEIGAHAAFDRSSVLLTLLPNPGGVTLNPAGLRVPPAPS</sequence>
<dbReference type="GO" id="GO:0006874">
    <property type="term" value="P:intracellular calcium ion homeostasis"/>
    <property type="evidence" value="ECO:0007669"/>
    <property type="project" value="TreeGrafter"/>
</dbReference>
<dbReference type="GO" id="GO:0015203">
    <property type="term" value="F:polyamine transmembrane transporter activity"/>
    <property type="evidence" value="ECO:0007669"/>
    <property type="project" value="TreeGrafter"/>
</dbReference>
<dbReference type="CDD" id="cd07542">
    <property type="entry name" value="P-type_ATPase_cation"/>
    <property type="match status" value="1"/>
</dbReference>
<dbReference type="InterPro" id="IPR047819">
    <property type="entry name" value="P5A-ATPase_N"/>
</dbReference>
<dbReference type="InterPro" id="IPR023298">
    <property type="entry name" value="ATPase_P-typ_TM_dom_sf"/>
</dbReference>
<feature type="transmembrane region" description="Helical" evidence="13">
    <location>
        <begin position="1111"/>
        <end position="1129"/>
    </location>
</feature>
<keyword evidence="9 13" id="KW-1278">Translocase</keyword>
<comment type="subcellular location">
    <subcellularLocation>
        <location evidence="1 13">Membrane</location>
        <topology evidence="1 13">Multi-pass membrane protein</topology>
    </subcellularLocation>
</comment>
<dbReference type="NCBIfam" id="TIGR01657">
    <property type="entry name" value="P-ATPase-V"/>
    <property type="match status" value="1"/>
</dbReference>
<dbReference type="SUPFAM" id="SSF81665">
    <property type="entry name" value="Calcium ATPase, transmembrane domain M"/>
    <property type="match status" value="1"/>
</dbReference>
<dbReference type="GO" id="GO:0015662">
    <property type="term" value="F:P-type ion transporter activity"/>
    <property type="evidence" value="ECO:0007669"/>
    <property type="project" value="InterPro"/>
</dbReference>
<dbReference type="InterPro" id="IPR008250">
    <property type="entry name" value="ATPase_P-typ_transduc_dom_A_sf"/>
</dbReference>
<dbReference type="InterPro" id="IPR059000">
    <property type="entry name" value="ATPase_P-type_domA"/>
</dbReference>
<name>A0A1L8DDZ3_9DIPT</name>
<keyword evidence="4 13" id="KW-0812">Transmembrane</keyword>
<evidence type="ECO:0000256" key="6">
    <source>
        <dbReference type="ARBA" id="ARBA00022741"/>
    </source>
</evidence>
<feature type="transmembrane region" description="Helical" evidence="13">
    <location>
        <begin position="994"/>
        <end position="1015"/>
    </location>
</feature>
<dbReference type="GO" id="GO:0016887">
    <property type="term" value="F:ATP hydrolysis activity"/>
    <property type="evidence" value="ECO:0007669"/>
    <property type="project" value="InterPro"/>
</dbReference>
<dbReference type="InterPro" id="IPR044492">
    <property type="entry name" value="P_typ_ATPase_HD_dom"/>
</dbReference>
<comment type="similarity">
    <text evidence="2 13">Belongs to the cation transport ATPase (P-type) (TC 3.A.3) family. Type V subfamily.</text>
</comment>
<dbReference type="InterPro" id="IPR047821">
    <property type="entry name" value="P5B-type_ATPase"/>
</dbReference>
<dbReference type="PANTHER" id="PTHR45630:SF8">
    <property type="entry name" value="CATION-TRANSPORTING ATPASE"/>
    <property type="match status" value="1"/>
</dbReference>
<evidence type="ECO:0000256" key="11">
    <source>
        <dbReference type="ARBA" id="ARBA00023136"/>
    </source>
</evidence>
<dbReference type="GO" id="GO:0046872">
    <property type="term" value="F:metal ion binding"/>
    <property type="evidence" value="ECO:0007669"/>
    <property type="project" value="UniProtKB-UniRule"/>
</dbReference>
<accession>A0A1L8DDZ3</accession>
<dbReference type="Pfam" id="PF00122">
    <property type="entry name" value="E1-E2_ATPase"/>
    <property type="match status" value="1"/>
</dbReference>
<evidence type="ECO:0000256" key="9">
    <source>
        <dbReference type="ARBA" id="ARBA00022967"/>
    </source>
</evidence>
<evidence type="ECO:0000259" key="15">
    <source>
        <dbReference type="Pfam" id="PF00690"/>
    </source>
</evidence>
<dbReference type="SUPFAM" id="SSF81660">
    <property type="entry name" value="Metal cation-transporting ATPase, ATP-binding domain N"/>
    <property type="match status" value="1"/>
</dbReference>
<feature type="transmembrane region" description="Helical" evidence="13">
    <location>
        <begin position="1182"/>
        <end position="1208"/>
    </location>
</feature>
<keyword evidence="3" id="KW-0597">Phosphoprotein</keyword>
<evidence type="ECO:0000256" key="8">
    <source>
        <dbReference type="ARBA" id="ARBA00022842"/>
    </source>
</evidence>
<evidence type="ECO:0000256" key="10">
    <source>
        <dbReference type="ARBA" id="ARBA00022989"/>
    </source>
</evidence>
<dbReference type="SFLD" id="SFLDG00002">
    <property type="entry name" value="C1.7:_P-type_atpase_like"/>
    <property type="match status" value="1"/>
</dbReference>
<keyword evidence="5 13" id="KW-0479">Metal-binding</keyword>
<dbReference type="PROSITE" id="PS00154">
    <property type="entry name" value="ATPASE_E1_E2"/>
    <property type="match status" value="1"/>
</dbReference>
<feature type="transmembrane region" description="Helical" evidence="13">
    <location>
        <begin position="88"/>
        <end position="107"/>
    </location>
</feature>